<protein>
    <submittedName>
        <fullName evidence="1">Uncharacterized protein</fullName>
    </submittedName>
</protein>
<gene>
    <name evidence="1" type="ORF">SCF082_LOCUS14954</name>
</gene>
<keyword evidence="2" id="KW-1185">Reference proteome</keyword>
<name>A0ABP0K1B3_9DINO</name>
<dbReference type="EMBL" id="CAXAMM010009491">
    <property type="protein sequence ID" value="CAK9020549.1"/>
    <property type="molecule type" value="Genomic_DNA"/>
</dbReference>
<evidence type="ECO:0000313" key="1">
    <source>
        <dbReference type="EMBL" id="CAK9020549.1"/>
    </source>
</evidence>
<dbReference type="Proteomes" id="UP001642464">
    <property type="component" value="Unassembled WGS sequence"/>
</dbReference>
<reference evidence="1 2" key="1">
    <citation type="submission" date="2024-02" db="EMBL/GenBank/DDBJ databases">
        <authorList>
            <person name="Chen Y."/>
            <person name="Shah S."/>
            <person name="Dougan E. K."/>
            <person name="Thang M."/>
            <person name="Chan C."/>
        </authorList>
    </citation>
    <scope>NUCLEOTIDE SEQUENCE [LARGE SCALE GENOMIC DNA]</scope>
</reference>
<proteinExistence type="predicted"/>
<comment type="caution">
    <text evidence="1">The sequence shown here is derived from an EMBL/GenBank/DDBJ whole genome shotgun (WGS) entry which is preliminary data.</text>
</comment>
<evidence type="ECO:0000313" key="2">
    <source>
        <dbReference type="Proteomes" id="UP001642464"/>
    </source>
</evidence>
<sequence>MSGSRSSLCRHFFRLWDEAAAANKPLLFMLLENVSNILSVDLYDVMKFLLQENSRQGFYKCAQMFYDVRSGS</sequence>
<organism evidence="1 2">
    <name type="scientific">Durusdinium trenchii</name>
    <dbReference type="NCBI Taxonomy" id="1381693"/>
    <lineage>
        <taxon>Eukaryota</taxon>
        <taxon>Sar</taxon>
        <taxon>Alveolata</taxon>
        <taxon>Dinophyceae</taxon>
        <taxon>Suessiales</taxon>
        <taxon>Symbiodiniaceae</taxon>
        <taxon>Durusdinium</taxon>
    </lineage>
</organism>
<accession>A0ABP0K1B3</accession>